<evidence type="ECO:0000313" key="1">
    <source>
        <dbReference type="EMBL" id="EMS35117.1"/>
    </source>
</evidence>
<keyword evidence="2" id="KW-1185">Reference proteome</keyword>
<organism evidence="1 2">
    <name type="scientific">Mariniradius saccharolyticus AK6</name>
    <dbReference type="NCBI Taxonomy" id="1239962"/>
    <lineage>
        <taxon>Bacteria</taxon>
        <taxon>Pseudomonadati</taxon>
        <taxon>Bacteroidota</taxon>
        <taxon>Cytophagia</taxon>
        <taxon>Cytophagales</taxon>
        <taxon>Cyclobacteriaceae</taxon>
        <taxon>Mariniradius</taxon>
    </lineage>
</organism>
<sequence length="45" mass="5187">MLILVSWKVDFFGLGKEAKKYELWNGGWEGKVFVLKTDGLRKEGI</sequence>
<dbReference type="AlphaFoldDB" id="M7Y2Y1"/>
<accession>M7Y2Y1</accession>
<dbReference type="InParanoid" id="M7Y2Y1"/>
<name>M7Y2Y1_9BACT</name>
<proteinExistence type="predicted"/>
<evidence type="ECO:0000313" key="2">
    <source>
        <dbReference type="Proteomes" id="UP000010953"/>
    </source>
</evidence>
<dbReference type="Proteomes" id="UP000010953">
    <property type="component" value="Unassembled WGS sequence"/>
</dbReference>
<reference evidence="1" key="1">
    <citation type="submission" date="2013-01" db="EMBL/GenBank/DDBJ databases">
        <title>Genome assembly of Mariniradius saccharolyticus AK6.</title>
        <authorList>
            <person name="Vaidya B."/>
            <person name="Khatri I."/>
            <person name="Tanuku N.R.S."/>
            <person name="Subramanian S."/>
            <person name="Pinnaka A."/>
        </authorList>
    </citation>
    <scope>NUCLEOTIDE SEQUENCE [LARGE SCALE GENOMIC DNA]</scope>
    <source>
        <strain evidence="1">AK6</strain>
    </source>
</reference>
<dbReference type="STRING" id="1239962.C943_03010"/>
<comment type="caution">
    <text evidence="1">The sequence shown here is derived from an EMBL/GenBank/DDBJ whole genome shotgun (WGS) entry which is preliminary data.</text>
</comment>
<protein>
    <submittedName>
        <fullName evidence="1">Uncharacterized protein</fullName>
    </submittedName>
</protein>
<dbReference type="EMBL" id="AMZY02000003">
    <property type="protein sequence ID" value="EMS35117.1"/>
    <property type="molecule type" value="Genomic_DNA"/>
</dbReference>
<gene>
    <name evidence="1" type="ORF">C943_03010</name>
</gene>